<sequence>MNPRGSFGTLHQFIMRFVCDVLKAGLAQAKVQGFAEVLAAKDAEDGISALIQTEGLGGLRPNTIILCWPIHWKKDYDSYTADAFIRKYY</sequence>
<comment type="caution">
    <text evidence="2">The sequence shown here is derived from an EMBL/GenBank/DDBJ whole genome shotgun (WGS) entry which is preliminary data.</text>
</comment>
<gene>
    <name evidence="2" type="ORF">OXD698_LOCUS50851</name>
</gene>
<organism evidence="2 3">
    <name type="scientific">Adineta steineri</name>
    <dbReference type="NCBI Taxonomy" id="433720"/>
    <lineage>
        <taxon>Eukaryota</taxon>
        <taxon>Metazoa</taxon>
        <taxon>Spiralia</taxon>
        <taxon>Gnathifera</taxon>
        <taxon>Rotifera</taxon>
        <taxon>Eurotatoria</taxon>
        <taxon>Bdelloidea</taxon>
        <taxon>Adinetida</taxon>
        <taxon>Adinetidae</taxon>
        <taxon>Adineta</taxon>
    </lineage>
</organism>
<dbReference type="InterPro" id="IPR018491">
    <property type="entry name" value="SLC12_C"/>
</dbReference>
<dbReference type="GO" id="GO:0016020">
    <property type="term" value="C:membrane"/>
    <property type="evidence" value="ECO:0007669"/>
    <property type="project" value="InterPro"/>
</dbReference>
<name>A0A820NE33_9BILA</name>
<dbReference type="Pfam" id="PF03522">
    <property type="entry name" value="SLC12"/>
    <property type="match status" value="1"/>
</dbReference>
<evidence type="ECO:0000313" key="2">
    <source>
        <dbReference type="EMBL" id="CAF4390061.1"/>
    </source>
</evidence>
<proteinExistence type="predicted"/>
<dbReference type="EMBL" id="CAJOAZ010025068">
    <property type="protein sequence ID" value="CAF4390061.1"/>
    <property type="molecule type" value="Genomic_DNA"/>
</dbReference>
<reference evidence="2" key="1">
    <citation type="submission" date="2021-02" db="EMBL/GenBank/DDBJ databases">
        <authorList>
            <person name="Nowell W R."/>
        </authorList>
    </citation>
    <scope>NUCLEOTIDE SEQUENCE</scope>
</reference>
<evidence type="ECO:0000313" key="3">
    <source>
        <dbReference type="Proteomes" id="UP000663844"/>
    </source>
</evidence>
<dbReference type="GO" id="GO:0022857">
    <property type="term" value="F:transmembrane transporter activity"/>
    <property type="evidence" value="ECO:0007669"/>
    <property type="project" value="InterPro"/>
</dbReference>
<dbReference type="AlphaFoldDB" id="A0A820NE33"/>
<accession>A0A820NE33</accession>
<dbReference type="GO" id="GO:0006811">
    <property type="term" value="P:monoatomic ion transport"/>
    <property type="evidence" value="ECO:0007669"/>
    <property type="project" value="InterPro"/>
</dbReference>
<evidence type="ECO:0000259" key="1">
    <source>
        <dbReference type="Pfam" id="PF03522"/>
    </source>
</evidence>
<dbReference type="Proteomes" id="UP000663844">
    <property type="component" value="Unassembled WGS sequence"/>
</dbReference>
<feature type="domain" description="SLC12A transporter C-terminal" evidence="1">
    <location>
        <begin position="26"/>
        <end position="75"/>
    </location>
</feature>
<protein>
    <recommendedName>
        <fullName evidence="1">SLC12A transporter C-terminal domain-containing protein</fullName>
    </recommendedName>
</protein>